<evidence type="ECO:0000313" key="6">
    <source>
        <dbReference type="EMBL" id="KDN82289.1"/>
    </source>
</evidence>
<feature type="compositionally biased region" description="Low complexity" evidence="4">
    <location>
        <begin position="101"/>
        <end position="111"/>
    </location>
</feature>
<evidence type="ECO:0000256" key="2">
    <source>
        <dbReference type="ARBA" id="ARBA00023015"/>
    </source>
</evidence>
<dbReference type="InterPro" id="IPR027417">
    <property type="entry name" value="P-loop_NTPase"/>
</dbReference>
<dbReference type="CDD" id="cd15831">
    <property type="entry name" value="BTAD"/>
    <property type="match status" value="1"/>
</dbReference>
<protein>
    <recommendedName>
        <fullName evidence="5">Bacterial transcriptional activator domain-containing protein</fullName>
    </recommendedName>
</protein>
<evidence type="ECO:0000313" key="7">
    <source>
        <dbReference type="Proteomes" id="UP000027178"/>
    </source>
</evidence>
<evidence type="ECO:0000256" key="3">
    <source>
        <dbReference type="ARBA" id="ARBA00023163"/>
    </source>
</evidence>
<keyword evidence="7" id="KW-1185">Reference proteome</keyword>
<keyword evidence="3" id="KW-0804">Transcription</keyword>
<dbReference type="Gene3D" id="1.25.40.10">
    <property type="entry name" value="Tetratricopeptide repeat domain"/>
    <property type="match status" value="1"/>
</dbReference>
<dbReference type="GO" id="GO:0043531">
    <property type="term" value="F:ADP binding"/>
    <property type="evidence" value="ECO:0007669"/>
    <property type="project" value="InterPro"/>
</dbReference>
<dbReference type="AlphaFoldDB" id="A0A066YQN2"/>
<dbReference type="InterPro" id="IPR005158">
    <property type="entry name" value="BTAD"/>
</dbReference>
<keyword evidence="1" id="KW-0902">Two-component regulatory system</keyword>
<dbReference type="PANTHER" id="PTHR35807:SF1">
    <property type="entry name" value="TRANSCRIPTIONAL REGULATOR REDD"/>
    <property type="match status" value="1"/>
</dbReference>
<proteinExistence type="predicted"/>
<feature type="region of interest" description="Disordered" evidence="4">
    <location>
        <begin position="672"/>
        <end position="705"/>
    </location>
</feature>
<comment type="caution">
    <text evidence="6">The sequence shown here is derived from an EMBL/GenBank/DDBJ whole genome shotgun (WGS) entry which is preliminary data.</text>
</comment>
<dbReference type="EMBL" id="JNBY01000115">
    <property type="protein sequence ID" value="KDN82289.1"/>
    <property type="molecule type" value="Genomic_DNA"/>
</dbReference>
<organism evidence="6 7">
    <name type="scientific">Kitasatospora cheerisanensis KCTC 2395</name>
    <dbReference type="NCBI Taxonomy" id="1348663"/>
    <lineage>
        <taxon>Bacteria</taxon>
        <taxon>Bacillati</taxon>
        <taxon>Actinomycetota</taxon>
        <taxon>Actinomycetes</taxon>
        <taxon>Kitasatosporales</taxon>
        <taxon>Streptomycetaceae</taxon>
        <taxon>Kitasatospora</taxon>
    </lineage>
</organism>
<evidence type="ECO:0000256" key="1">
    <source>
        <dbReference type="ARBA" id="ARBA00023012"/>
    </source>
</evidence>
<gene>
    <name evidence="6" type="ORF">KCH_59980</name>
</gene>
<sequence length="705" mass="73351">MALGRAARSIPELTDLTDEHPLRERPHGLLMRALCRSGRQAEALAAFRRVRDALVDELGVEPGPELAELHRRILNGEESAAGPAAPAEPAPAAPAAPPAAVPTVDAPLRPAQLPPRPGDFIGREAQAEEIRAALTAPSRASLPVVAVVGMGGVGKTALALHAAWHCRDAFPDGELYADLRGADRLPATADDVLAGFLSALGVRPETVPESTAARSALFRSLTDTRRLLVVLDNARDTSQIRPLLPGSANCAVLVTSRTRPTSLQADVQLDLDVFTPAEALDLLGRVIGPLRLAAEAGPALDLVAACGYLPLAVRIVAARLASRPRWTIASLSERLADEQRRIDELRMGDLAVDVAFELGYRQLTPDQSRAFRLAAWAEAPHFGLDTAAALLDLGPDDAEELLEALVDAAMLDSVGAGRYRYHDLLRGFARRTSGAHDPEEGAAARARLLGLLLDRARAAFQLAVPGDPVAHDLGADWPPHPGGPALPDLAAARAWVQAEAPEAIAQSGRLAAVAAQLFAARLGSAAGGGAYLPGGTGGLFGEWGMTPAEPFELLDGRTGLGAGEGAVGGAAEPFAARRAPAAGAFELVDWSVAAESDGGRPAERVSSVAEMFELLDGFEELGPAVEAHDSAPGGSARAGGVTSVAEVFELLDGFEELGAADGGLFVARRARWPGRSKSRTGPAGRARPTPGWPPRDAACGPPPTC</sequence>
<dbReference type="eggNOG" id="COG3903">
    <property type="taxonomic scope" value="Bacteria"/>
</dbReference>
<dbReference type="InterPro" id="IPR011990">
    <property type="entry name" value="TPR-like_helical_dom_sf"/>
</dbReference>
<dbReference type="eggNOG" id="COG3629">
    <property type="taxonomic scope" value="Bacteria"/>
</dbReference>
<name>A0A066YQN2_9ACTN</name>
<dbReference type="SUPFAM" id="SSF52540">
    <property type="entry name" value="P-loop containing nucleoside triphosphate hydrolases"/>
    <property type="match status" value="1"/>
</dbReference>
<reference evidence="6 7" key="1">
    <citation type="submission" date="2014-05" db="EMBL/GenBank/DDBJ databases">
        <title>Draft Genome Sequence of Kitasatospora cheerisanensis KCTC 2395.</title>
        <authorList>
            <person name="Nam D.H."/>
        </authorList>
    </citation>
    <scope>NUCLEOTIDE SEQUENCE [LARGE SCALE GENOMIC DNA]</scope>
    <source>
        <strain evidence="6 7">KCTC 2395</strain>
    </source>
</reference>
<dbReference type="InterPro" id="IPR002182">
    <property type="entry name" value="NB-ARC"/>
</dbReference>
<dbReference type="HOGENOM" id="CLU_391184_0_0_11"/>
<dbReference type="GO" id="GO:0003677">
    <property type="term" value="F:DNA binding"/>
    <property type="evidence" value="ECO:0007669"/>
    <property type="project" value="TreeGrafter"/>
</dbReference>
<dbReference type="PATRIC" id="fig|1348663.4.peg.5803"/>
<dbReference type="SUPFAM" id="SSF48452">
    <property type="entry name" value="TPR-like"/>
    <property type="match status" value="1"/>
</dbReference>
<dbReference type="PRINTS" id="PR00364">
    <property type="entry name" value="DISEASERSIST"/>
</dbReference>
<dbReference type="Pfam" id="PF00931">
    <property type="entry name" value="NB-ARC"/>
    <property type="match status" value="1"/>
</dbReference>
<dbReference type="PANTHER" id="PTHR35807">
    <property type="entry name" value="TRANSCRIPTIONAL REGULATOR REDD-RELATED"/>
    <property type="match status" value="1"/>
</dbReference>
<dbReference type="Gene3D" id="3.40.50.300">
    <property type="entry name" value="P-loop containing nucleotide triphosphate hydrolases"/>
    <property type="match status" value="1"/>
</dbReference>
<dbReference type="GO" id="GO:0000160">
    <property type="term" value="P:phosphorelay signal transduction system"/>
    <property type="evidence" value="ECO:0007669"/>
    <property type="project" value="UniProtKB-KW"/>
</dbReference>
<feature type="domain" description="Bacterial transcriptional activator" evidence="5">
    <location>
        <begin position="2"/>
        <end position="74"/>
    </location>
</feature>
<evidence type="ECO:0000256" key="4">
    <source>
        <dbReference type="SAM" id="MobiDB-lite"/>
    </source>
</evidence>
<keyword evidence="2" id="KW-0805">Transcription regulation</keyword>
<dbReference type="InterPro" id="IPR051677">
    <property type="entry name" value="AfsR-DnrI-RedD_regulator"/>
</dbReference>
<feature type="compositionally biased region" description="Pro residues" evidence="4">
    <location>
        <begin position="86"/>
        <end position="100"/>
    </location>
</feature>
<dbReference type="SMART" id="SM01043">
    <property type="entry name" value="BTAD"/>
    <property type="match status" value="1"/>
</dbReference>
<dbReference type="Pfam" id="PF03704">
    <property type="entry name" value="BTAD"/>
    <property type="match status" value="1"/>
</dbReference>
<dbReference type="Proteomes" id="UP000027178">
    <property type="component" value="Unassembled WGS sequence"/>
</dbReference>
<dbReference type="GO" id="GO:0006355">
    <property type="term" value="P:regulation of DNA-templated transcription"/>
    <property type="evidence" value="ECO:0007669"/>
    <property type="project" value="TreeGrafter"/>
</dbReference>
<evidence type="ECO:0000259" key="5">
    <source>
        <dbReference type="SMART" id="SM01043"/>
    </source>
</evidence>
<feature type="region of interest" description="Disordered" evidence="4">
    <location>
        <begin position="79"/>
        <end position="120"/>
    </location>
</feature>
<accession>A0A066YQN2</accession>